<evidence type="ECO:0000313" key="1">
    <source>
        <dbReference type="EMBL" id="SMG18174.1"/>
    </source>
</evidence>
<name>A0A1X7ITH2_9BACT</name>
<sequence>MNHPRTYIFFLFLGFYCFNLTAQEQLDGVILDEETRDPIEGSHVLNLSKKTMAVTNNKGEFLVQAQAFDTLLISNVNYQRKQFIILKPQSVIVLMTPLVIQLDEVEVSNIPINSNIFSEKVRELEKQKSKKLRMYGVPEAKPMAEIPPLFQVDNSLKFWENGRILPPHTIDIYVIPKMLSRKYKAKMKYYALKADKGEITEVNKKFNRVIIKQLVKLEGDLLTDFIMFMDVEDDFIKKSSEYEIAAYIKEKYNEFMHFGE</sequence>
<gene>
    <name evidence="1" type="ORF">SAMN05661096_01031</name>
</gene>
<dbReference type="SUPFAM" id="SSF49464">
    <property type="entry name" value="Carboxypeptidase regulatory domain-like"/>
    <property type="match status" value="1"/>
</dbReference>
<reference evidence="2" key="1">
    <citation type="submission" date="2017-04" db="EMBL/GenBank/DDBJ databases">
        <authorList>
            <person name="Varghese N."/>
            <person name="Submissions S."/>
        </authorList>
    </citation>
    <scope>NUCLEOTIDE SEQUENCE [LARGE SCALE GENOMIC DNA]</scope>
    <source>
        <strain evidence="2">DSM 4125</strain>
    </source>
</reference>
<keyword evidence="2" id="KW-1185">Reference proteome</keyword>
<organism evidence="1 2">
    <name type="scientific">Marivirga sericea</name>
    <dbReference type="NCBI Taxonomy" id="1028"/>
    <lineage>
        <taxon>Bacteria</taxon>
        <taxon>Pseudomonadati</taxon>
        <taxon>Bacteroidota</taxon>
        <taxon>Cytophagia</taxon>
        <taxon>Cytophagales</taxon>
        <taxon>Marivirgaceae</taxon>
        <taxon>Marivirga</taxon>
    </lineage>
</organism>
<dbReference type="STRING" id="1028.SAMN05661096_01031"/>
<dbReference type="InterPro" id="IPR008969">
    <property type="entry name" value="CarboxyPept-like_regulatory"/>
</dbReference>
<dbReference type="AlphaFoldDB" id="A0A1X7ITH2"/>
<proteinExistence type="predicted"/>
<evidence type="ECO:0008006" key="3">
    <source>
        <dbReference type="Google" id="ProtNLM"/>
    </source>
</evidence>
<dbReference type="RefSeq" id="WP_085515979.1">
    <property type="nucleotide sequence ID" value="NZ_FXAW01000001.1"/>
</dbReference>
<protein>
    <recommendedName>
        <fullName evidence="3">CarboxypepD_reg-like domain-containing protein</fullName>
    </recommendedName>
</protein>
<dbReference type="EMBL" id="FXAW01000001">
    <property type="protein sequence ID" value="SMG18174.1"/>
    <property type="molecule type" value="Genomic_DNA"/>
</dbReference>
<evidence type="ECO:0000313" key="2">
    <source>
        <dbReference type="Proteomes" id="UP000193804"/>
    </source>
</evidence>
<dbReference type="Proteomes" id="UP000193804">
    <property type="component" value="Unassembled WGS sequence"/>
</dbReference>
<dbReference type="OrthoDB" id="1116175at2"/>
<accession>A0A1X7ITH2</accession>